<evidence type="ECO:0000313" key="3">
    <source>
        <dbReference type="Proteomes" id="UP000268162"/>
    </source>
</evidence>
<name>A0A4Q0A0Z4_9FUNG</name>
<sequence>MSSGYSGSSGHTISTLDLADTLPQTQGSSAVSTTYSSPSKTKPNGLGLRLPQLDIIKSSRTTSSQNCQGSDSHVPHRSVNDPNGSAVALPWVLDTPLSPLDPCVGGAIYIDDTCPWDCSRGTLDPCPSNGNGSAIGNSSSNIHPSSMDHFLSYSRDMAEISEILHDTSRYSHYSIFGNETSMEWCRPSIGTAAPSGAEKGTSTARNNPVERGASATDCTKRPFSWTSPDPDGRRQSARGPGEETGGENGNRHSVGWEKLMKQLSTHDYHNPDWSERWGPPPPPCTHRLNRRGSTRRSHMPDAISRCCPPTPGPRSPTTSAAAAGLGHLPAPRAPLLLRGLKREVTFASAIRALKTANRPPFARLLLPHSAKQFESVLTAGFRISP</sequence>
<evidence type="ECO:0000313" key="2">
    <source>
        <dbReference type="EMBL" id="RKP39687.1"/>
    </source>
</evidence>
<proteinExistence type="predicted"/>
<dbReference type="EMBL" id="ML002251">
    <property type="protein sequence ID" value="RKP39687.1"/>
    <property type="molecule type" value="Genomic_DNA"/>
</dbReference>
<accession>A0A4Q0A0Z4</accession>
<dbReference type="Proteomes" id="UP000268162">
    <property type="component" value="Unassembled WGS sequence"/>
</dbReference>
<protein>
    <submittedName>
        <fullName evidence="2">Uncharacterized protein</fullName>
    </submittedName>
</protein>
<organism evidence="2 3">
    <name type="scientific">Dimargaris cristalligena</name>
    <dbReference type="NCBI Taxonomy" id="215637"/>
    <lineage>
        <taxon>Eukaryota</taxon>
        <taxon>Fungi</taxon>
        <taxon>Fungi incertae sedis</taxon>
        <taxon>Zoopagomycota</taxon>
        <taxon>Kickxellomycotina</taxon>
        <taxon>Dimargaritomycetes</taxon>
        <taxon>Dimargaritales</taxon>
        <taxon>Dimargaritaceae</taxon>
        <taxon>Dimargaris</taxon>
    </lineage>
</organism>
<keyword evidence="3" id="KW-1185">Reference proteome</keyword>
<dbReference type="AlphaFoldDB" id="A0A4Q0A0Z4"/>
<feature type="region of interest" description="Disordered" evidence="1">
    <location>
        <begin position="24"/>
        <end position="81"/>
    </location>
</feature>
<reference evidence="3" key="1">
    <citation type="journal article" date="2018" name="Nat. Microbiol.">
        <title>Leveraging single-cell genomics to expand the fungal tree of life.</title>
        <authorList>
            <person name="Ahrendt S.R."/>
            <person name="Quandt C.A."/>
            <person name="Ciobanu D."/>
            <person name="Clum A."/>
            <person name="Salamov A."/>
            <person name="Andreopoulos B."/>
            <person name="Cheng J.F."/>
            <person name="Woyke T."/>
            <person name="Pelin A."/>
            <person name="Henrissat B."/>
            <person name="Reynolds N.K."/>
            <person name="Benny G.L."/>
            <person name="Smith M.E."/>
            <person name="James T.Y."/>
            <person name="Grigoriev I.V."/>
        </authorList>
    </citation>
    <scope>NUCLEOTIDE SEQUENCE [LARGE SCALE GENOMIC DNA]</scope>
    <source>
        <strain evidence="3">RSA 468</strain>
    </source>
</reference>
<gene>
    <name evidence="2" type="ORF">BJ085DRAFT_39064</name>
</gene>
<evidence type="ECO:0000256" key="1">
    <source>
        <dbReference type="SAM" id="MobiDB-lite"/>
    </source>
</evidence>
<feature type="compositionally biased region" description="Polar residues" evidence="1">
    <location>
        <begin position="58"/>
        <end position="71"/>
    </location>
</feature>
<feature type="compositionally biased region" description="Low complexity" evidence="1">
    <location>
        <begin position="28"/>
        <end position="43"/>
    </location>
</feature>
<feature type="region of interest" description="Disordered" evidence="1">
    <location>
        <begin position="192"/>
        <end position="254"/>
    </location>
</feature>